<sequence>MLRSPLPGGTGDLTIAAVDRYGIDGLATDKNGIPKPIGMPWDFDDSIKAYVFDRNFFYSAEIDRKSVFTGTEEDINNIKEAI</sequence>
<protein>
    <submittedName>
        <fullName evidence="1">Uncharacterized protein</fullName>
    </submittedName>
</protein>
<dbReference type="EMBL" id="CAKXZT010000023">
    <property type="protein sequence ID" value="CAH2395753.1"/>
    <property type="molecule type" value="Genomic_DNA"/>
</dbReference>
<organism evidence="1 2">
    <name type="scientific">Mesorhizobium escarrei</name>
    <dbReference type="NCBI Taxonomy" id="666018"/>
    <lineage>
        <taxon>Bacteria</taxon>
        <taxon>Pseudomonadati</taxon>
        <taxon>Pseudomonadota</taxon>
        <taxon>Alphaproteobacteria</taxon>
        <taxon>Hyphomicrobiales</taxon>
        <taxon>Phyllobacteriaceae</taxon>
        <taxon>Mesorhizobium</taxon>
    </lineage>
</organism>
<gene>
    <name evidence="1" type="ORF">MES5069_1190027</name>
</gene>
<keyword evidence="2" id="KW-1185">Reference proteome</keyword>
<evidence type="ECO:0000313" key="1">
    <source>
        <dbReference type="EMBL" id="CAH2395753.1"/>
    </source>
</evidence>
<name>A0ABM9DGM5_9HYPH</name>
<accession>A0ABM9DGM5</accession>
<reference evidence="1 2" key="1">
    <citation type="submission" date="2022-03" db="EMBL/GenBank/DDBJ databases">
        <authorList>
            <person name="Brunel B."/>
        </authorList>
    </citation>
    <scope>NUCLEOTIDE SEQUENCE [LARGE SCALE GENOMIC DNA]</scope>
    <source>
        <strain evidence="1">STM5069sample</strain>
    </source>
</reference>
<evidence type="ECO:0000313" key="2">
    <source>
        <dbReference type="Proteomes" id="UP001153050"/>
    </source>
</evidence>
<comment type="caution">
    <text evidence="1">The sequence shown here is derived from an EMBL/GenBank/DDBJ whole genome shotgun (WGS) entry which is preliminary data.</text>
</comment>
<dbReference type="Proteomes" id="UP001153050">
    <property type="component" value="Unassembled WGS sequence"/>
</dbReference>
<proteinExistence type="predicted"/>